<sequence>MRPIPHHLRTRLNELLTAVNTHAPFNCPAEVRAAIEGVDGSPGIGIDRLSDKQALRHAASIGAGIDGRVRNLSSEEGLRDLWESARRFIPSIPAWGSATAAEPTTTTDEIEELVELELVGARGADPATGGHNAGSATAMIREEWGAW</sequence>
<gene>
    <name evidence="1" type="ORF">ABI908_23580</name>
</gene>
<dbReference type="RefSeq" id="WP_347938050.1">
    <property type="nucleotide sequence ID" value="NZ_JBDXMI010000007.1"/>
</dbReference>
<name>A0ABV0J0L7_9NEIS</name>
<organism evidence="1 2">
    <name type="scientific">Chromobacterium phragmitis</name>
    <dbReference type="NCBI Taxonomy" id="2202141"/>
    <lineage>
        <taxon>Bacteria</taxon>
        <taxon>Pseudomonadati</taxon>
        <taxon>Pseudomonadota</taxon>
        <taxon>Betaproteobacteria</taxon>
        <taxon>Neisseriales</taxon>
        <taxon>Chromobacteriaceae</taxon>
        <taxon>Chromobacterium</taxon>
    </lineage>
</organism>
<comment type="caution">
    <text evidence="1">The sequence shown here is derived from an EMBL/GenBank/DDBJ whole genome shotgun (WGS) entry which is preliminary data.</text>
</comment>
<evidence type="ECO:0000313" key="2">
    <source>
        <dbReference type="Proteomes" id="UP001462502"/>
    </source>
</evidence>
<dbReference type="EMBL" id="JBDXMI010000007">
    <property type="protein sequence ID" value="MEO9387079.1"/>
    <property type="molecule type" value="Genomic_DNA"/>
</dbReference>
<proteinExistence type="predicted"/>
<reference evidence="1 2" key="1">
    <citation type="submission" date="2024-05" db="EMBL/GenBank/DDBJ databases">
        <authorList>
            <person name="De Oliveira J.P."/>
            <person name="Noriler S.A."/>
            <person name="De Oliveira A.G."/>
            <person name="Sipoli D.S."/>
        </authorList>
    </citation>
    <scope>NUCLEOTIDE SEQUENCE [LARGE SCALE GENOMIC DNA]</scope>
    <source>
        <strain evidence="1 2">LABIM192</strain>
    </source>
</reference>
<keyword evidence="2" id="KW-1185">Reference proteome</keyword>
<evidence type="ECO:0000313" key="1">
    <source>
        <dbReference type="EMBL" id="MEO9387079.1"/>
    </source>
</evidence>
<protein>
    <submittedName>
        <fullName evidence="1">Uncharacterized protein</fullName>
    </submittedName>
</protein>
<dbReference type="Proteomes" id="UP001462502">
    <property type="component" value="Unassembled WGS sequence"/>
</dbReference>
<accession>A0ABV0J0L7</accession>